<feature type="domain" description="HTH tetR-type" evidence="6">
    <location>
        <begin position="31"/>
        <end position="91"/>
    </location>
</feature>
<dbReference type="InterPro" id="IPR001647">
    <property type="entry name" value="HTH_TetR"/>
</dbReference>
<dbReference type="Pfam" id="PF00440">
    <property type="entry name" value="TetR_N"/>
    <property type="match status" value="1"/>
</dbReference>
<gene>
    <name evidence="7" type="ORF">SAMN05444272_1190</name>
</gene>
<feature type="region of interest" description="Disordered" evidence="5">
    <location>
        <begin position="1"/>
        <end position="30"/>
    </location>
</feature>
<dbReference type="PROSITE" id="PS50977">
    <property type="entry name" value="HTH_TETR_2"/>
    <property type="match status" value="1"/>
</dbReference>
<name>A0A1M7CKF1_9HYPH</name>
<dbReference type="Gene3D" id="1.10.10.60">
    <property type="entry name" value="Homeodomain-like"/>
    <property type="match status" value="1"/>
</dbReference>
<evidence type="ECO:0000313" key="7">
    <source>
        <dbReference type="EMBL" id="SHL67613.1"/>
    </source>
</evidence>
<proteinExistence type="predicted"/>
<dbReference type="OrthoDB" id="9779746at2"/>
<keyword evidence="2 4" id="KW-0238">DNA-binding</keyword>
<evidence type="ECO:0000313" key="8">
    <source>
        <dbReference type="Proteomes" id="UP000186002"/>
    </source>
</evidence>
<dbReference type="InterPro" id="IPR036271">
    <property type="entry name" value="Tet_transcr_reg_TetR-rel_C_sf"/>
</dbReference>
<keyword evidence="3" id="KW-0804">Transcription</keyword>
<evidence type="ECO:0000256" key="4">
    <source>
        <dbReference type="PROSITE-ProRule" id="PRU00335"/>
    </source>
</evidence>
<evidence type="ECO:0000256" key="1">
    <source>
        <dbReference type="ARBA" id="ARBA00023015"/>
    </source>
</evidence>
<dbReference type="RefSeq" id="WP_073010009.1">
    <property type="nucleotide sequence ID" value="NZ_FRBW01000001.1"/>
</dbReference>
<dbReference type="STRING" id="735517.SAMN05444272_1190"/>
<dbReference type="Proteomes" id="UP000186002">
    <property type="component" value="Unassembled WGS sequence"/>
</dbReference>
<dbReference type="SUPFAM" id="SSF46689">
    <property type="entry name" value="Homeodomain-like"/>
    <property type="match status" value="1"/>
</dbReference>
<organism evidence="7 8">
    <name type="scientific">Roseibium suaedae</name>
    <dbReference type="NCBI Taxonomy" id="735517"/>
    <lineage>
        <taxon>Bacteria</taxon>
        <taxon>Pseudomonadati</taxon>
        <taxon>Pseudomonadota</taxon>
        <taxon>Alphaproteobacteria</taxon>
        <taxon>Hyphomicrobiales</taxon>
        <taxon>Stappiaceae</taxon>
        <taxon>Roseibium</taxon>
    </lineage>
</organism>
<evidence type="ECO:0000256" key="5">
    <source>
        <dbReference type="SAM" id="MobiDB-lite"/>
    </source>
</evidence>
<evidence type="ECO:0000259" key="6">
    <source>
        <dbReference type="PROSITE" id="PS50977"/>
    </source>
</evidence>
<keyword evidence="1" id="KW-0805">Transcription regulation</keyword>
<reference evidence="7 8" key="1">
    <citation type="submission" date="2016-11" db="EMBL/GenBank/DDBJ databases">
        <authorList>
            <person name="Jaros S."/>
            <person name="Januszkiewicz K."/>
            <person name="Wedrychowicz H."/>
        </authorList>
    </citation>
    <scope>NUCLEOTIDE SEQUENCE [LARGE SCALE GENOMIC DNA]</scope>
    <source>
        <strain evidence="7 8">DSM 22153</strain>
    </source>
</reference>
<dbReference type="PANTHER" id="PTHR47506">
    <property type="entry name" value="TRANSCRIPTIONAL REGULATORY PROTEIN"/>
    <property type="match status" value="1"/>
</dbReference>
<feature type="DNA-binding region" description="H-T-H motif" evidence="4">
    <location>
        <begin position="54"/>
        <end position="73"/>
    </location>
</feature>
<dbReference type="SUPFAM" id="SSF48498">
    <property type="entry name" value="Tetracyclin repressor-like, C-terminal domain"/>
    <property type="match status" value="1"/>
</dbReference>
<dbReference type="EMBL" id="FRBW01000001">
    <property type="protein sequence ID" value="SHL67613.1"/>
    <property type="molecule type" value="Genomic_DNA"/>
</dbReference>
<sequence>MTTRPTQKPAAGSGCGKAHAKAQCGPGRPRGYDEHEVLSAALQVFWRQGYEATSLDDLTGAMGLSRSSFYAAFGSKQGVLIAALKSYSQAALSALRDLSDGPANGPEGTSVRAMLAALADPQGGPRGCLLVNCITELAPHEEEVAAIGRKHLQGVEDLFAAALNRDDPDAARDKARALSALAIGTLTLRKSGLPPEQISKALEAAEGILTS</sequence>
<dbReference type="Gene3D" id="1.10.357.10">
    <property type="entry name" value="Tetracycline Repressor, domain 2"/>
    <property type="match status" value="1"/>
</dbReference>
<evidence type="ECO:0000256" key="2">
    <source>
        <dbReference type="ARBA" id="ARBA00023125"/>
    </source>
</evidence>
<evidence type="ECO:0000256" key="3">
    <source>
        <dbReference type="ARBA" id="ARBA00023163"/>
    </source>
</evidence>
<dbReference type="InterPro" id="IPR009057">
    <property type="entry name" value="Homeodomain-like_sf"/>
</dbReference>
<dbReference type="GO" id="GO:0003677">
    <property type="term" value="F:DNA binding"/>
    <property type="evidence" value="ECO:0007669"/>
    <property type="project" value="UniProtKB-UniRule"/>
</dbReference>
<dbReference type="PANTHER" id="PTHR47506:SF1">
    <property type="entry name" value="HTH-TYPE TRANSCRIPTIONAL REGULATOR YJDC"/>
    <property type="match status" value="1"/>
</dbReference>
<dbReference type="PRINTS" id="PR00455">
    <property type="entry name" value="HTHTETR"/>
</dbReference>
<dbReference type="AlphaFoldDB" id="A0A1M7CKF1"/>
<keyword evidence="8" id="KW-1185">Reference proteome</keyword>
<accession>A0A1M7CKF1</accession>
<protein>
    <submittedName>
        <fullName evidence="7">Transcriptional regulator, TetR family</fullName>
    </submittedName>
</protein>